<evidence type="ECO:0000313" key="1">
    <source>
        <dbReference type="EMBL" id="TRX36248.1"/>
    </source>
</evidence>
<accession>A0A553DTZ2</accession>
<evidence type="ECO:0000313" key="2">
    <source>
        <dbReference type="Proteomes" id="UP000316371"/>
    </source>
</evidence>
<dbReference type="RefSeq" id="WP_144257353.1">
    <property type="nucleotide sequence ID" value="NZ_VJZT01000017.1"/>
</dbReference>
<reference evidence="1 2" key="1">
    <citation type="submission" date="2019-07" db="EMBL/GenBank/DDBJ databases">
        <title>Novel species of Flavobacterium.</title>
        <authorList>
            <person name="Liu Q."/>
            <person name="Xin Y.-H."/>
        </authorList>
    </citation>
    <scope>NUCLEOTIDE SEQUENCE [LARGE SCALE GENOMIC DNA]</scope>
    <source>
        <strain evidence="1 2">LB1R34</strain>
    </source>
</reference>
<dbReference type="PROSITE" id="PS51257">
    <property type="entry name" value="PROKAR_LIPOPROTEIN"/>
    <property type="match status" value="1"/>
</dbReference>
<dbReference type="AlphaFoldDB" id="A0A553DTZ2"/>
<protein>
    <submittedName>
        <fullName evidence="1">Uncharacterized protein</fullName>
    </submittedName>
</protein>
<organism evidence="1 2">
    <name type="scientific">Flavobacterium restrictum</name>
    <dbReference type="NCBI Taxonomy" id="2594428"/>
    <lineage>
        <taxon>Bacteria</taxon>
        <taxon>Pseudomonadati</taxon>
        <taxon>Bacteroidota</taxon>
        <taxon>Flavobacteriia</taxon>
        <taxon>Flavobacteriales</taxon>
        <taxon>Flavobacteriaceae</taxon>
        <taxon>Flavobacterium</taxon>
    </lineage>
</organism>
<sequence>MKKIKIIFKLSIYLIILTSVVSCDLMKKVFVKESSIVYKNNCGLLVFKDSIQYNLIHDYLEYQQETFENSASYPTALDEEKPLTDFEISKLHTSYRTFIKNQEDIAENNGVDLSVNPVPEILEDDEILQTLLNQDRMLVIDGIVYYYFDDCTLFKFPVGKDCNESIRLAKEYFSKYSSNVQNNVKPLFNFVQVDICNDEVNYRVLNTNIFCQKVSVGLCIPDKCHPEYVNIEITFPNYYQGFYNLTSCDVNIDGVSTVYLPTDMSSISSNQCGIAIVNYGILLPKYFPGINSTHVINVTANFSYTIDGKVETCKTTKPITFSVPYPCDINVSPAYVNNFEVAIEKVDNLCTAGNDSFLFDVTNGNPQIIGQSPNSIQLRYNCAGAKKIIIKSTDPNCPQSKEIIVNPIDPSLCCETHPKRNYCKNNITSSNGIYRLSVKMRERNNRIVTIIRSFIKNSNGKFKRNKADINGQMNGPLYFNHQTCNCQGVYNFVEWKSRVCKKMKLKHLFLAHKSSIENAVNPDSFNWFKRYWARKNNSPWQTSVKTSNVPNTIFKINCNNNTNICD</sequence>
<comment type="caution">
    <text evidence="1">The sequence shown here is derived from an EMBL/GenBank/DDBJ whole genome shotgun (WGS) entry which is preliminary data.</text>
</comment>
<keyword evidence="2" id="KW-1185">Reference proteome</keyword>
<dbReference type="Proteomes" id="UP000316371">
    <property type="component" value="Unassembled WGS sequence"/>
</dbReference>
<dbReference type="EMBL" id="VJZT01000017">
    <property type="protein sequence ID" value="TRX36248.1"/>
    <property type="molecule type" value="Genomic_DNA"/>
</dbReference>
<dbReference type="OrthoDB" id="9794619at2"/>
<gene>
    <name evidence="1" type="ORF">FNW21_13875</name>
</gene>
<name>A0A553DTZ2_9FLAO</name>
<proteinExistence type="predicted"/>